<evidence type="ECO:0000256" key="5">
    <source>
        <dbReference type="ARBA" id="ARBA00039040"/>
    </source>
</evidence>
<evidence type="ECO:0000256" key="12">
    <source>
        <dbReference type="ARBA" id="ARBA00047963"/>
    </source>
</evidence>
<comment type="caution">
    <text evidence="17">The sequence shown here is derived from an EMBL/GenBank/DDBJ whole genome shotgun (WGS) entry which is preliminary data.</text>
</comment>
<comment type="catalytic activity">
    <reaction evidence="13">
        <text>oxaloacetate + H(+) = pyruvate + CO2</text>
        <dbReference type="Rhea" id="RHEA:15641"/>
        <dbReference type="ChEBI" id="CHEBI:15361"/>
        <dbReference type="ChEBI" id="CHEBI:15378"/>
        <dbReference type="ChEBI" id="CHEBI:16452"/>
        <dbReference type="ChEBI" id="CHEBI:16526"/>
        <dbReference type="EC" id="4.1.1.112"/>
    </reaction>
</comment>
<comment type="catalytic activity">
    <reaction evidence="11">
        <text>a 3-acylpyruvate + H2O = a carboxylate + pyruvate + H(+)</text>
        <dbReference type="Rhea" id="RHEA:19009"/>
        <dbReference type="ChEBI" id="CHEBI:15361"/>
        <dbReference type="ChEBI" id="CHEBI:15377"/>
        <dbReference type="ChEBI" id="CHEBI:15378"/>
        <dbReference type="ChEBI" id="CHEBI:29067"/>
        <dbReference type="ChEBI" id="CHEBI:57278"/>
        <dbReference type="EC" id="3.7.1.5"/>
    </reaction>
</comment>
<dbReference type="Pfam" id="PF01569">
    <property type="entry name" value="PAP2"/>
    <property type="match status" value="1"/>
</dbReference>
<comment type="similarity">
    <text evidence="1">Belongs to the FAH family.</text>
</comment>
<evidence type="ECO:0000256" key="1">
    <source>
        <dbReference type="ARBA" id="ARBA00010211"/>
    </source>
</evidence>
<organism evidence="17 18">
    <name type="scientific">Trichinella pseudospiralis</name>
    <name type="common">Parasitic roundworm</name>
    <dbReference type="NCBI Taxonomy" id="6337"/>
    <lineage>
        <taxon>Eukaryota</taxon>
        <taxon>Metazoa</taxon>
        <taxon>Ecdysozoa</taxon>
        <taxon>Nematoda</taxon>
        <taxon>Enoplea</taxon>
        <taxon>Dorylaimia</taxon>
        <taxon>Trichinellida</taxon>
        <taxon>Trichinellidae</taxon>
        <taxon>Trichinella</taxon>
    </lineage>
</organism>
<evidence type="ECO:0000256" key="3">
    <source>
        <dbReference type="ARBA" id="ARBA00022723"/>
    </source>
</evidence>
<evidence type="ECO:0000256" key="2">
    <source>
        <dbReference type="ARBA" id="ARBA00012947"/>
    </source>
</evidence>
<evidence type="ECO:0000256" key="9">
    <source>
        <dbReference type="ARBA" id="ARBA00044973"/>
    </source>
</evidence>
<dbReference type="FunFam" id="3.90.850.10:FF:000003">
    <property type="entry name" value="Fumarylacetoacetate hydrolase domain-containing 1"/>
    <property type="match status" value="1"/>
</dbReference>
<dbReference type="GO" id="GO:0047621">
    <property type="term" value="F:acylpyruvate hydrolase activity"/>
    <property type="evidence" value="ECO:0007669"/>
    <property type="project" value="UniProtKB-EC"/>
</dbReference>
<dbReference type="EMBL" id="JYDR01000064">
    <property type="protein sequence ID" value="KRY70947.1"/>
    <property type="molecule type" value="Genomic_DNA"/>
</dbReference>
<dbReference type="EC" id="5.3.2.2" evidence="9"/>
<feature type="transmembrane region" description="Helical" evidence="15">
    <location>
        <begin position="246"/>
        <end position="265"/>
    </location>
</feature>
<comment type="catalytic activity">
    <reaction evidence="8">
        <text>oxaloacetate = enol-oxaloacetate</text>
        <dbReference type="Rhea" id="RHEA:16021"/>
        <dbReference type="ChEBI" id="CHEBI:16452"/>
        <dbReference type="ChEBI" id="CHEBI:17479"/>
        <dbReference type="EC" id="5.3.2.2"/>
    </reaction>
    <physiologicalReaction direction="right-to-left" evidence="8">
        <dbReference type="Rhea" id="RHEA:16023"/>
    </physiologicalReaction>
</comment>
<evidence type="ECO:0000256" key="4">
    <source>
        <dbReference type="ARBA" id="ARBA00032305"/>
    </source>
</evidence>
<keyword evidence="15" id="KW-1133">Transmembrane helix</keyword>
<name>A0A0V1ECM2_TRIPS</name>
<reference evidence="17 18" key="1">
    <citation type="submission" date="2015-01" db="EMBL/GenBank/DDBJ databases">
        <title>Evolution of Trichinella species and genotypes.</title>
        <authorList>
            <person name="Korhonen P.K."/>
            <person name="Edoardo P."/>
            <person name="Giuseppe L.R."/>
            <person name="Gasser R.B."/>
        </authorList>
    </citation>
    <scope>NUCLEOTIDE SEQUENCE [LARGE SCALE GENOMIC DNA]</scope>
    <source>
        <strain evidence="17">ISS13</strain>
    </source>
</reference>
<dbReference type="AlphaFoldDB" id="A0A0V1ECM2"/>
<dbReference type="SMART" id="SM00014">
    <property type="entry name" value="acidPPc"/>
    <property type="match status" value="1"/>
</dbReference>
<evidence type="ECO:0000313" key="17">
    <source>
        <dbReference type="EMBL" id="KRY70947.1"/>
    </source>
</evidence>
<dbReference type="GO" id="GO:0019752">
    <property type="term" value="P:carboxylic acid metabolic process"/>
    <property type="evidence" value="ECO:0007669"/>
    <property type="project" value="UniProtKB-ARBA"/>
</dbReference>
<proteinExistence type="inferred from homology"/>
<dbReference type="EC" id="3.7.1.5" evidence="5"/>
<dbReference type="InterPro" id="IPR011234">
    <property type="entry name" value="Fumarylacetoacetase-like_C"/>
</dbReference>
<comment type="catalytic activity">
    <reaction evidence="14">
        <text>acetylpyruvate + H2O = acetate + pyruvate + H(+)</text>
        <dbReference type="Rhea" id="RHEA:16097"/>
        <dbReference type="ChEBI" id="CHEBI:15360"/>
        <dbReference type="ChEBI" id="CHEBI:15361"/>
        <dbReference type="ChEBI" id="CHEBI:15377"/>
        <dbReference type="ChEBI" id="CHEBI:15378"/>
        <dbReference type="ChEBI" id="CHEBI:30089"/>
    </reaction>
</comment>
<dbReference type="GO" id="GO:0050163">
    <property type="term" value="F:oxaloacetate tautomerase activity"/>
    <property type="evidence" value="ECO:0007669"/>
    <property type="project" value="UniProtKB-EC"/>
</dbReference>
<evidence type="ECO:0000259" key="16">
    <source>
        <dbReference type="SMART" id="SM00014"/>
    </source>
</evidence>
<accession>A0A0V1ECM2</accession>
<dbReference type="GO" id="GO:0008948">
    <property type="term" value="F:oxaloacetate decarboxylase activity"/>
    <property type="evidence" value="ECO:0007669"/>
    <property type="project" value="UniProtKB-EC"/>
</dbReference>
<keyword evidence="3" id="KW-0479">Metal-binding</keyword>
<dbReference type="PANTHER" id="PTHR11820">
    <property type="entry name" value="ACYLPYRUVASE"/>
    <property type="match status" value="1"/>
</dbReference>
<comment type="catalytic activity">
    <reaction evidence="12">
        <text>3-fumarylpyruvate + H2O = fumarate + pyruvate + H(+)</text>
        <dbReference type="Rhea" id="RHEA:26168"/>
        <dbReference type="ChEBI" id="CHEBI:15361"/>
        <dbReference type="ChEBI" id="CHEBI:15377"/>
        <dbReference type="ChEBI" id="CHEBI:15378"/>
        <dbReference type="ChEBI" id="CHEBI:16854"/>
        <dbReference type="ChEBI" id="CHEBI:29806"/>
    </reaction>
</comment>
<evidence type="ECO:0000256" key="14">
    <source>
        <dbReference type="ARBA" id="ARBA00048846"/>
    </source>
</evidence>
<protein>
    <recommendedName>
        <fullName evidence="10">Oxaloacetate tautomerase FAHD1, mitochondrial</fullName>
        <ecNumber evidence="5">3.7.1.5</ecNumber>
        <ecNumber evidence="2">4.1.1.112</ecNumber>
        <ecNumber evidence="9">5.3.2.2</ecNumber>
    </recommendedName>
    <alternativeName>
        <fullName evidence="7">Acylpyruvase FAHD1</fullName>
    </alternativeName>
    <alternativeName>
        <fullName evidence="6">Fumarylacetoacetate hydrolase domain-containing protein 1</fullName>
    </alternativeName>
    <alternativeName>
        <fullName evidence="4">Oxaloacetate decarboxylase</fullName>
    </alternativeName>
</protein>
<evidence type="ECO:0000256" key="11">
    <source>
        <dbReference type="ARBA" id="ARBA00047858"/>
    </source>
</evidence>
<dbReference type="GO" id="GO:0018773">
    <property type="term" value="F:acetylpyruvate hydrolase activity"/>
    <property type="evidence" value="ECO:0007669"/>
    <property type="project" value="TreeGrafter"/>
</dbReference>
<evidence type="ECO:0000256" key="8">
    <source>
        <dbReference type="ARBA" id="ARBA00044911"/>
    </source>
</evidence>
<dbReference type="EC" id="4.1.1.112" evidence="2"/>
<evidence type="ECO:0000256" key="6">
    <source>
        <dbReference type="ARBA" id="ARBA00042340"/>
    </source>
</evidence>
<dbReference type="SUPFAM" id="SSF56529">
    <property type="entry name" value="FAH"/>
    <property type="match status" value="1"/>
</dbReference>
<dbReference type="GO" id="GO:0005739">
    <property type="term" value="C:mitochondrion"/>
    <property type="evidence" value="ECO:0007669"/>
    <property type="project" value="TreeGrafter"/>
</dbReference>
<dbReference type="Proteomes" id="UP000054632">
    <property type="component" value="Unassembled WGS sequence"/>
</dbReference>
<feature type="transmembrane region" description="Helical" evidence="15">
    <location>
        <begin position="115"/>
        <end position="137"/>
    </location>
</feature>
<keyword evidence="15" id="KW-0472">Membrane</keyword>
<evidence type="ECO:0000256" key="10">
    <source>
        <dbReference type="ARBA" id="ARBA00044980"/>
    </source>
</evidence>
<sequence>MALLLRRSHLNSSNLVCIFYAIFDICFSATVGYLCYKFFNGLIPTRERTFYCDDASISKPYMENTVSVKMLLCVSIGLPLMLCLLHELVTFFMLENATRVQWRIISSEGLRKVCINFTRIVVKYLFGFLVTVVFMLVGKSSLGVLRPHFLAVCKPGIDWNHCAGVALSSQNCTQTNVHALLSARHSFPSGHASAAVYSVTFLLLYLLSLRNRNSVKLNNFDRISLSLYALWSLFVCVSRVTDYWHHVTDVVGGSVLGFAVAWLLFSRYEINQALCFNHFFFKIMTSDKIKQFYKYGRKIVAVVRNYREHAMEMGQGIPEKPIFFIKPSTAYVTEGSPICVLLTINFVNNLFQIPKWCKKLQHEVELGVVIGRTAKQITTANAMDFVAGYCLALDMTARDLQEHAKANGQPWFISKGFDTSCPVSKFVDKTQIENPSSIELQCSVNGQVKQRGNTKQMIFTIPQLLTAVTEDVTMEEGDLLLTGTPSGVSTVKRGDVIECTLGNEILSMKFEIA</sequence>
<dbReference type="InterPro" id="IPR036938">
    <property type="entry name" value="PAP2/HPO_sf"/>
</dbReference>
<dbReference type="PANTHER" id="PTHR11820:SF7">
    <property type="entry name" value="ACYLPYRUVASE FAHD1, MITOCHONDRIAL"/>
    <property type="match status" value="1"/>
</dbReference>
<feature type="transmembrane region" description="Helical" evidence="15">
    <location>
        <begin position="68"/>
        <end position="94"/>
    </location>
</feature>
<evidence type="ECO:0000256" key="13">
    <source>
        <dbReference type="ARBA" id="ARBA00047973"/>
    </source>
</evidence>
<dbReference type="Gene3D" id="3.90.850.10">
    <property type="entry name" value="Fumarylacetoacetase-like, C-terminal domain"/>
    <property type="match status" value="1"/>
</dbReference>
<feature type="domain" description="Phosphatidic acid phosphatase type 2/haloperoxidase" evidence="16">
    <location>
        <begin position="121"/>
        <end position="265"/>
    </location>
</feature>
<dbReference type="SUPFAM" id="SSF48317">
    <property type="entry name" value="Acid phosphatase/Vanadium-dependent haloperoxidase"/>
    <property type="match status" value="1"/>
</dbReference>
<evidence type="ECO:0000256" key="15">
    <source>
        <dbReference type="SAM" id="Phobius"/>
    </source>
</evidence>
<feature type="transmembrane region" description="Helical" evidence="15">
    <location>
        <begin position="190"/>
        <end position="208"/>
    </location>
</feature>
<dbReference type="Pfam" id="PF01557">
    <property type="entry name" value="FAA_hydrolase"/>
    <property type="match status" value="1"/>
</dbReference>
<dbReference type="InterPro" id="IPR000326">
    <property type="entry name" value="PAP2/HPO"/>
</dbReference>
<dbReference type="Gene3D" id="1.20.144.10">
    <property type="entry name" value="Phosphatidic acid phosphatase type 2/haloperoxidase"/>
    <property type="match status" value="1"/>
</dbReference>
<dbReference type="GO" id="GO:0046872">
    <property type="term" value="F:metal ion binding"/>
    <property type="evidence" value="ECO:0007669"/>
    <property type="project" value="UniProtKB-KW"/>
</dbReference>
<evidence type="ECO:0000313" key="18">
    <source>
        <dbReference type="Proteomes" id="UP000054632"/>
    </source>
</evidence>
<keyword evidence="15" id="KW-0812">Transmembrane</keyword>
<dbReference type="InterPro" id="IPR036663">
    <property type="entry name" value="Fumarylacetoacetase_C_sf"/>
</dbReference>
<gene>
    <name evidence="17" type="primary">fahd1</name>
    <name evidence="17" type="ORF">T4A_12713</name>
</gene>
<evidence type="ECO:0000256" key="7">
    <source>
        <dbReference type="ARBA" id="ARBA00044830"/>
    </source>
</evidence>
<feature type="transmembrane region" description="Helical" evidence="15">
    <location>
        <begin position="12"/>
        <end position="34"/>
    </location>
</feature>